<sequence length="121" mass="13487">MSENETFISTYARHLGDDIEGFEIITQVNGLSLSIGFVLGHNNFDLLPSIIPAERFQDGSDIHVGELLSDTLSVADELESILANMNDNDTVIFFCENETLIKEALLFLNFPVEDEPTHTLQ</sequence>
<comment type="caution">
    <text evidence="1">The sequence shown here is derived from an EMBL/GenBank/DDBJ whole genome shotgun (WGS) entry which is preliminary data.</text>
</comment>
<dbReference type="Proteomes" id="UP000537862">
    <property type="component" value="Unassembled WGS sequence"/>
</dbReference>
<evidence type="ECO:0000313" key="1">
    <source>
        <dbReference type="EMBL" id="NOL51262.1"/>
    </source>
</evidence>
<protein>
    <submittedName>
        <fullName evidence="1">Uncharacterized protein</fullName>
    </submittedName>
</protein>
<keyword evidence="2" id="KW-1185">Reference proteome</keyword>
<accession>A0A849P645</accession>
<gene>
    <name evidence="1" type="ORF">HKX39_03620</name>
</gene>
<dbReference type="EMBL" id="JABGBN010000002">
    <property type="protein sequence ID" value="NOL51262.1"/>
    <property type="molecule type" value="Genomic_DNA"/>
</dbReference>
<dbReference type="RefSeq" id="WP_171679959.1">
    <property type="nucleotide sequence ID" value="NZ_JABGBN010000002.1"/>
</dbReference>
<organism evidence="1 2">
    <name type="scientific">Pelistega suis</name>
    <dbReference type="NCBI Taxonomy" id="1631957"/>
    <lineage>
        <taxon>Bacteria</taxon>
        <taxon>Pseudomonadati</taxon>
        <taxon>Pseudomonadota</taxon>
        <taxon>Betaproteobacteria</taxon>
        <taxon>Burkholderiales</taxon>
        <taxon>Alcaligenaceae</taxon>
        <taxon>Pelistega</taxon>
    </lineage>
</organism>
<name>A0A849P645_9BURK</name>
<evidence type="ECO:0000313" key="2">
    <source>
        <dbReference type="Proteomes" id="UP000537862"/>
    </source>
</evidence>
<dbReference type="AlphaFoldDB" id="A0A849P645"/>
<proteinExistence type="predicted"/>
<reference evidence="1 2" key="1">
    <citation type="submission" date="2020-05" db="EMBL/GenBank/DDBJ databases">
        <authorList>
            <person name="Niu N."/>
        </authorList>
    </citation>
    <scope>NUCLEOTIDE SEQUENCE [LARGE SCALE GENOMIC DNA]</scope>
    <source>
        <strain evidence="1 2">3340-03</strain>
    </source>
</reference>